<feature type="region of interest" description="Disordered" evidence="1">
    <location>
        <begin position="13"/>
        <end position="38"/>
    </location>
</feature>
<sequence>MKGVRVVQCKNGAEIEGLTPSHASGDPSSDSGGEELESELQQAFSLEEDEDDIDILRMNLRLKMFELNIFGSDGAQGRRTSSCCGKIAYNASLPDLRSNYNVGQGSGVTWRLSRILASGKTLASLERRTELQHRSEVWRISGIGQYSGGGREGVIPSYPSLLLLLFFSSSCLGPLS</sequence>
<reference evidence="2 3" key="1">
    <citation type="journal article" date="2016" name="Sci. Rep.">
        <title>The Dendrobium catenatum Lindl. genome sequence provides insights into polysaccharide synthase, floral development and adaptive evolution.</title>
        <authorList>
            <person name="Zhang G.Q."/>
            <person name="Xu Q."/>
            <person name="Bian C."/>
            <person name="Tsai W.C."/>
            <person name="Yeh C.M."/>
            <person name="Liu K.W."/>
            <person name="Yoshida K."/>
            <person name="Zhang L.S."/>
            <person name="Chang S.B."/>
            <person name="Chen F."/>
            <person name="Shi Y."/>
            <person name="Su Y.Y."/>
            <person name="Zhang Y.Q."/>
            <person name="Chen L.J."/>
            <person name="Yin Y."/>
            <person name="Lin M."/>
            <person name="Huang H."/>
            <person name="Deng H."/>
            <person name="Wang Z.W."/>
            <person name="Zhu S.L."/>
            <person name="Zhao X."/>
            <person name="Deng C."/>
            <person name="Niu S.C."/>
            <person name="Huang J."/>
            <person name="Wang M."/>
            <person name="Liu G.H."/>
            <person name="Yang H.J."/>
            <person name="Xiao X.J."/>
            <person name="Hsiao Y.Y."/>
            <person name="Wu W.L."/>
            <person name="Chen Y.Y."/>
            <person name="Mitsuda N."/>
            <person name="Ohme-Takagi M."/>
            <person name="Luo Y.B."/>
            <person name="Van de Peer Y."/>
            <person name="Liu Z.J."/>
        </authorList>
    </citation>
    <scope>NUCLEOTIDE SEQUENCE [LARGE SCALE GENOMIC DNA]</scope>
    <source>
        <tissue evidence="2">The whole plant</tissue>
    </source>
</reference>
<accession>A0A2I0WJ68</accession>
<evidence type="ECO:0000313" key="2">
    <source>
        <dbReference type="EMBL" id="PKU75701.1"/>
    </source>
</evidence>
<protein>
    <submittedName>
        <fullName evidence="2">Uncharacterized protein</fullName>
    </submittedName>
</protein>
<name>A0A2I0WJ68_9ASPA</name>
<organism evidence="2 3">
    <name type="scientific">Dendrobium catenatum</name>
    <dbReference type="NCBI Taxonomy" id="906689"/>
    <lineage>
        <taxon>Eukaryota</taxon>
        <taxon>Viridiplantae</taxon>
        <taxon>Streptophyta</taxon>
        <taxon>Embryophyta</taxon>
        <taxon>Tracheophyta</taxon>
        <taxon>Spermatophyta</taxon>
        <taxon>Magnoliopsida</taxon>
        <taxon>Liliopsida</taxon>
        <taxon>Asparagales</taxon>
        <taxon>Orchidaceae</taxon>
        <taxon>Epidendroideae</taxon>
        <taxon>Malaxideae</taxon>
        <taxon>Dendrobiinae</taxon>
        <taxon>Dendrobium</taxon>
    </lineage>
</organism>
<gene>
    <name evidence="2" type="ORF">MA16_Dca022745</name>
</gene>
<dbReference type="EMBL" id="KZ502579">
    <property type="protein sequence ID" value="PKU75701.1"/>
    <property type="molecule type" value="Genomic_DNA"/>
</dbReference>
<evidence type="ECO:0000313" key="3">
    <source>
        <dbReference type="Proteomes" id="UP000233837"/>
    </source>
</evidence>
<dbReference type="Proteomes" id="UP000233837">
    <property type="component" value="Unassembled WGS sequence"/>
</dbReference>
<reference evidence="2 3" key="2">
    <citation type="journal article" date="2017" name="Nature">
        <title>The Apostasia genome and the evolution of orchids.</title>
        <authorList>
            <person name="Zhang G.Q."/>
            <person name="Liu K.W."/>
            <person name="Li Z."/>
            <person name="Lohaus R."/>
            <person name="Hsiao Y.Y."/>
            <person name="Niu S.C."/>
            <person name="Wang J.Y."/>
            <person name="Lin Y.C."/>
            <person name="Xu Q."/>
            <person name="Chen L.J."/>
            <person name="Yoshida K."/>
            <person name="Fujiwara S."/>
            <person name="Wang Z.W."/>
            <person name="Zhang Y.Q."/>
            <person name="Mitsuda N."/>
            <person name="Wang M."/>
            <person name="Liu G.H."/>
            <person name="Pecoraro L."/>
            <person name="Huang H.X."/>
            <person name="Xiao X.J."/>
            <person name="Lin M."/>
            <person name="Wu X.Y."/>
            <person name="Wu W.L."/>
            <person name="Chen Y.Y."/>
            <person name="Chang S.B."/>
            <person name="Sakamoto S."/>
            <person name="Ohme-Takagi M."/>
            <person name="Yagi M."/>
            <person name="Zeng S.J."/>
            <person name="Shen C.Y."/>
            <person name="Yeh C.M."/>
            <person name="Luo Y.B."/>
            <person name="Tsai W.C."/>
            <person name="Van de Peer Y."/>
            <person name="Liu Z.J."/>
        </authorList>
    </citation>
    <scope>NUCLEOTIDE SEQUENCE [LARGE SCALE GENOMIC DNA]</scope>
    <source>
        <tissue evidence="2">The whole plant</tissue>
    </source>
</reference>
<dbReference type="AlphaFoldDB" id="A0A2I0WJ68"/>
<proteinExistence type="predicted"/>
<keyword evidence="3" id="KW-1185">Reference proteome</keyword>
<evidence type="ECO:0000256" key="1">
    <source>
        <dbReference type="SAM" id="MobiDB-lite"/>
    </source>
</evidence>